<dbReference type="InterPro" id="IPR027417">
    <property type="entry name" value="P-loop_NTPase"/>
</dbReference>
<evidence type="ECO:0000256" key="1">
    <source>
        <dbReference type="ARBA" id="ARBA00022679"/>
    </source>
</evidence>
<name>A0A395JIP0_9GAMM</name>
<dbReference type="GO" id="GO:0008476">
    <property type="term" value="F:protein-tyrosine sulfotransferase activity"/>
    <property type="evidence" value="ECO:0007669"/>
    <property type="project" value="InterPro"/>
</dbReference>
<dbReference type="Gene3D" id="3.40.50.300">
    <property type="entry name" value="P-loop containing nucleotide triphosphate hydrolases"/>
    <property type="match status" value="1"/>
</dbReference>
<sequence>MQLDNRFYRLPIQVDSERLRGEVESIDACEWVDHPNGYVGNSALPLISVNGQDNHDVAGAMAPCPRTVNMPYLMQVIASLGTLVGRSRLMRLGAGCNVPRHCDINLYWRKRMRIHIPIVTNSSVLFESAGQIQHLGEGEVWVLDTWHNHSVTNQGAERIHLVVDTIGSPKLWSMLEHHAWKPCVGELTPPANFKAKSVRVETHVGMPQLALERFNIEPVLHPSEVKEILAAYVADMKHESSPNDRESPGQILADLSRNWQVTWVSFGAESQHHIRYRLLVMHAIDKLTALKHQPHLDANQQSLVLLLGHLIKGLAEQKIIKSSVKKTRKPPEVSFEETTAVSRVDSSQPFDPVFIVAAPRSGSSLLYETLGCHEQLAHYDAESHGVIESVPSLSVAHNGSNQLYATQATSAVSQQLKQRFIDALNQRGKSARSHQIFLEKTPKNALRVAFLKAAFPTARFIYLFRRPQQNISSIIDGWRSGRFVTYQNLEGWQSDYSWSFLLPEGWRYLPRNDLASIASYQYRAANQAIINDLVPLHRSEALTLSYEDFVQHPRKHMQQICHFLNLPWSSQFDKELQRPTGLKLSKNTLCVPDEDKWRANEEVMQGIMPTMQDFFDTEILAAAESINIAEPS</sequence>
<keyword evidence="4" id="KW-1185">Reference proteome</keyword>
<dbReference type="Pfam" id="PF13469">
    <property type="entry name" value="Sulfotransfer_3"/>
    <property type="match status" value="1"/>
</dbReference>
<keyword evidence="1" id="KW-0808">Transferase</keyword>
<comment type="caution">
    <text evidence="3">The sequence shown here is derived from an EMBL/GenBank/DDBJ whole genome shotgun (WGS) entry which is preliminary data.</text>
</comment>
<dbReference type="InParanoid" id="A0A395JIP0"/>
<gene>
    <name evidence="3" type="ORF">DFR28_103368</name>
</gene>
<dbReference type="Gene3D" id="2.60.120.330">
    <property type="entry name" value="B-lactam Antibiotic, Isopenicillin N Synthase, Chain"/>
    <property type="match status" value="1"/>
</dbReference>
<dbReference type="OrthoDB" id="1441538at2"/>
<evidence type="ECO:0000313" key="4">
    <source>
        <dbReference type="Proteomes" id="UP000253083"/>
    </source>
</evidence>
<evidence type="ECO:0000259" key="2">
    <source>
        <dbReference type="Pfam" id="PF05118"/>
    </source>
</evidence>
<dbReference type="SUPFAM" id="SSF52540">
    <property type="entry name" value="P-loop containing nucleoside triphosphate hydrolases"/>
    <property type="match status" value="1"/>
</dbReference>
<protein>
    <submittedName>
        <fullName evidence="3">Aspartyl/asparaginyl beta-hydroxylase</fullName>
    </submittedName>
</protein>
<dbReference type="InterPro" id="IPR027443">
    <property type="entry name" value="IPNS-like_sf"/>
</dbReference>
<proteinExistence type="predicted"/>
<accession>A0A395JIP0</accession>
<evidence type="ECO:0000313" key="3">
    <source>
        <dbReference type="EMBL" id="RBP49936.1"/>
    </source>
</evidence>
<feature type="domain" description="Aspartyl/asparaginy/proline hydroxylase" evidence="2">
    <location>
        <begin position="58"/>
        <end position="165"/>
    </location>
</feature>
<dbReference type="Pfam" id="PF05118">
    <property type="entry name" value="Asp_Arg_Hydrox"/>
    <property type="match status" value="1"/>
</dbReference>
<dbReference type="InterPro" id="IPR026634">
    <property type="entry name" value="TPST-like"/>
</dbReference>
<dbReference type="PANTHER" id="PTHR12788:SF10">
    <property type="entry name" value="PROTEIN-TYROSINE SULFOTRANSFERASE"/>
    <property type="match status" value="1"/>
</dbReference>
<dbReference type="InterPro" id="IPR007803">
    <property type="entry name" value="Asp/Arg/Pro-Hydrxlase"/>
</dbReference>
<dbReference type="Proteomes" id="UP000253083">
    <property type="component" value="Unassembled WGS sequence"/>
</dbReference>
<dbReference type="PANTHER" id="PTHR12788">
    <property type="entry name" value="PROTEIN-TYROSINE SULFOTRANSFERASE 2"/>
    <property type="match status" value="1"/>
</dbReference>
<dbReference type="SUPFAM" id="SSF51197">
    <property type="entry name" value="Clavaminate synthase-like"/>
    <property type="match status" value="1"/>
</dbReference>
<reference evidence="3 4" key="1">
    <citation type="submission" date="2018-06" db="EMBL/GenBank/DDBJ databases">
        <title>Genomic Encyclopedia of Type Strains, Phase IV (KMG-IV): sequencing the most valuable type-strain genomes for metagenomic binning, comparative biology and taxonomic classification.</title>
        <authorList>
            <person name="Goeker M."/>
        </authorList>
    </citation>
    <scope>NUCLEOTIDE SEQUENCE [LARGE SCALE GENOMIC DNA]</scope>
    <source>
        <strain evidence="3 4">DSM 24032</strain>
    </source>
</reference>
<dbReference type="AlphaFoldDB" id="A0A395JIP0"/>
<organism evidence="3 4">
    <name type="scientific">Arenicella xantha</name>
    <dbReference type="NCBI Taxonomy" id="644221"/>
    <lineage>
        <taxon>Bacteria</taxon>
        <taxon>Pseudomonadati</taxon>
        <taxon>Pseudomonadota</taxon>
        <taxon>Gammaproteobacteria</taxon>
        <taxon>Arenicellales</taxon>
        <taxon>Arenicellaceae</taxon>
        <taxon>Arenicella</taxon>
    </lineage>
</organism>
<dbReference type="EMBL" id="QNRT01000003">
    <property type="protein sequence ID" value="RBP49936.1"/>
    <property type="molecule type" value="Genomic_DNA"/>
</dbReference>